<dbReference type="PANTHER" id="PTHR14017:SF1">
    <property type="entry name" value="LD02225P"/>
    <property type="match status" value="1"/>
</dbReference>
<dbReference type="PANTHER" id="PTHR14017">
    <property type="entry name" value="LYSINE-SPECIFIC DEMETHYLASE"/>
    <property type="match status" value="1"/>
</dbReference>
<feature type="repeat" description="TPR" evidence="9">
    <location>
        <begin position="87"/>
        <end position="120"/>
    </location>
</feature>
<dbReference type="STRING" id="1198029.A0A1U7LGC3"/>
<comment type="subcellular location">
    <subcellularLocation>
        <location evidence="1">Nucleus</location>
    </subcellularLocation>
</comment>
<protein>
    <submittedName>
        <fullName evidence="11">General transcriptional corepressor ssn6</fullName>
    </submittedName>
</protein>
<feature type="compositionally biased region" description="Low complexity" evidence="10">
    <location>
        <begin position="15"/>
        <end position="25"/>
    </location>
</feature>
<proteinExistence type="inferred from homology"/>
<dbReference type="GO" id="GO:0000978">
    <property type="term" value="F:RNA polymerase II cis-regulatory region sequence-specific DNA binding"/>
    <property type="evidence" value="ECO:0007669"/>
    <property type="project" value="TreeGrafter"/>
</dbReference>
<comment type="caution">
    <text evidence="11">The sequence shown here is derived from an EMBL/GenBank/DDBJ whole genome shotgun (WGS) entry which is preliminary data.</text>
</comment>
<dbReference type="AlphaFoldDB" id="A0A1U7LGC3"/>
<gene>
    <name evidence="11" type="ORF">NEOLI_002791</name>
</gene>
<keyword evidence="4 9" id="KW-0802">TPR repeat</keyword>
<evidence type="ECO:0000313" key="12">
    <source>
        <dbReference type="Proteomes" id="UP000186594"/>
    </source>
</evidence>
<name>A0A1U7LGC3_NEOID</name>
<dbReference type="Proteomes" id="UP000186594">
    <property type="component" value="Unassembled WGS sequence"/>
</dbReference>
<dbReference type="InterPro" id="IPR051630">
    <property type="entry name" value="Corepressor-Demethylase"/>
</dbReference>
<evidence type="ECO:0000256" key="9">
    <source>
        <dbReference type="PROSITE-ProRule" id="PRU00339"/>
    </source>
</evidence>
<accession>A0A1U7LGC3</accession>
<dbReference type="Gene3D" id="1.25.40.1040">
    <property type="match status" value="1"/>
</dbReference>
<feature type="region of interest" description="Disordered" evidence="10">
    <location>
        <begin position="1"/>
        <end position="42"/>
    </location>
</feature>
<comment type="similarity">
    <text evidence="8">Belongs to the CYC8/SSN6 family.</text>
</comment>
<reference evidence="11 12" key="1">
    <citation type="submission" date="2016-04" db="EMBL/GenBank/DDBJ databases">
        <title>Evolutionary innovation and constraint leading to complex multicellularity in the Ascomycota.</title>
        <authorList>
            <person name="Cisse O."/>
            <person name="Nguyen A."/>
            <person name="Hewitt D.A."/>
            <person name="Jedd G."/>
            <person name="Stajich J.E."/>
        </authorList>
    </citation>
    <scope>NUCLEOTIDE SEQUENCE [LARGE SCALE GENOMIC DNA]</scope>
    <source>
        <strain evidence="11 12">DAH-3</strain>
    </source>
</reference>
<feature type="compositionally biased region" description="Low complexity" evidence="10">
    <location>
        <begin position="543"/>
        <end position="576"/>
    </location>
</feature>
<evidence type="ECO:0000313" key="11">
    <source>
        <dbReference type="EMBL" id="OLL21705.1"/>
    </source>
</evidence>
<dbReference type="PROSITE" id="PS50005">
    <property type="entry name" value="TPR"/>
    <property type="match status" value="6"/>
</dbReference>
<dbReference type="PROSITE" id="PS50293">
    <property type="entry name" value="TPR_REGION"/>
    <property type="match status" value="3"/>
</dbReference>
<feature type="compositionally biased region" description="Polar residues" evidence="10">
    <location>
        <begin position="458"/>
        <end position="470"/>
    </location>
</feature>
<dbReference type="OrthoDB" id="418911at2759"/>
<feature type="repeat" description="TPR" evidence="9">
    <location>
        <begin position="346"/>
        <end position="379"/>
    </location>
</feature>
<feature type="repeat" description="TPR" evidence="9">
    <location>
        <begin position="240"/>
        <end position="273"/>
    </location>
</feature>
<feature type="compositionally biased region" description="Low complexity" evidence="10">
    <location>
        <begin position="583"/>
        <end position="602"/>
    </location>
</feature>
<sequence length="738" mass="84212">MANVAVNRPPPSHPQQQQQQQQQQQANVHYQNGVQHSAPPQSASIQKLATVNEDVWIQLGKTAELMGDTERALASYENALRHNAYSIPAMTQIASVLRSKEQFQNAIEFLQRIIAIEQNNGEVWSHCYLMMDDLQKAYGAYQQALYHLQNPKEPKLWYGIGILYDRYGSYDHAEEAFSQVLRMEPNFEKGNEIYFRLGIIYKQQRKFQQALEVCIIVSNLDNDQCFKYILNDPPRPLTEVDVYFQIGHVFESQKEFKSAKEAYERVLTENPNHAKVLQQLGWLHHQPGTTFTNQELGVSYLTKSLEVDGNDAQSWYLLGRCYMAQQKYNKAYEAYQQAVYRDGHNPTFWCSIGVLYYQINQYRDALDAYSRAIRLNPYISEVWYDLGTLYESCNNQVQDAIDAYTRASELDPQNHHIKSRLNYLRSGGQAGAHANNAPHPQDVNPTAYQPAIAGPPTHWTQPSVETSRPNGTDRPSDRGPMPAHLPHQPPSKYRQEPPLRHMTSPELSKQPVPSLANGPPPMNGLRQQMPTPIRRSPPPVQQGPPVQHYSQQLPREQLPPQLRVGYPQSHHSQQQPGPVSALSYPPNSQNQPQPQNMQSQSNRPAPPGGSLAPILGRGNSPNHERVHMDNGPLISPRGTRYTSDLRDPLASENGQSGIKRRRDEDEPPRPKMNSSIMDRPRELPPYPHEPQRRTSINRWPREEEIRQEDPDDEIEPPSRNIEVDEDYDDEDGEGEGDP</sequence>
<dbReference type="InterPro" id="IPR013105">
    <property type="entry name" value="TPR_2"/>
</dbReference>
<evidence type="ECO:0000256" key="1">
    <source>
        <dbReference type="ARBA" id="ARBA00004123"/>
    </source>
</evidence>
<dbReference type="OMA" id="ACVYERC"/>
<feature type="compositionally biased region" description="Basic and acidic residues" evidence="10">
    <location>
        <begin position="699"/>
        <end position="708"/>
    </location>
</feature>
<dbReference type="SMART" id="SM00028">
    <property type="entry name" value="TPR"/>
    <property type="match status" value="9"/>
</dbReference>
<dbReference type="InterPro" id="IPR011990">
    <property type="entry name" value="TPR-like_helical_dom_sf"/>
</dbReference>
<feature type="repeat" description="TPR" evidence="9">
    <location>
        <begin position="154"/>
        <end position="187"/>
    </location>
</feature>
<feature type="region of interest" description="Disordered" evidence="10">
    <location>
        <begin position="428"/>
        <end position="738"/>
    </location>
</feature>
<keyword evidence="6" id="KW-0804">Transcription</keyword>
<organism evidence="11 12">
    <name type="scientific">Neolecta irregularis (strain DAH-3)</name>
    <dbReference type="NCBI Taxonomy" id="1198029"/>
    <lineage>
        <taxon>Eukaryota</taxon>
        <taxon>Fungi</taxon>
        <taxon>Dikarya</taxon>
        <taxon>Ascomycota</taxon>
        <taxon>Taphrinomycotina</taxon>
        <taxon>Neolectales</taxon>
        <taxon>Neolectaceae</taxon>
        <taxon>Neolecta</taxon>
    </lineage>
</organism>
<evidence type="ECO:0000256" key="6">
    <source>
        <dbReference type="ARBA" id="ARBA00023163"/>
    </source>
</evidence>
<dbReference type="Pfam" id="PF00515">
    <property type="entry name" value="TPR_1"/>
    <property type="match status" value="1"/>
</dbReference>
<evidence type="ECO:0000256" key="5">
    <source>
        <dbReference type="ARBA" id="ARBA00023015"/>
    </source>
</evidence>
<keyword evidence="12" id="KW-1185">Reference proteome</keyword>
<dbReference type="Pfam" id="PF07719">
    <property type="entry name" value="TPR_2"/>
    <property type="match status" value="1"/>
</dbReference>
<evidence type="ECO:0000256" key="4">
    <source>
        <dbReference type="ARBA" id="ARBA00022803"/>
    </source>
</evidence>
<keyword evidence="3" id="KW-0677">Repeat</keyword>
<evidence type="ECO:0000256" key="8">
    <source>
        <dbReference type="ARBA" id="ARBA00061082"/>
    </source>
</evidence>
<keyword evidence="5" id="KW-0805">Transcription regulation</keyword>
<feature type="repeat" description="TPR" evidence="9">
    <location>
        <begin position="53"/>
        <end position="86"/>
    </location>
</feature>
<dbReference type="Gene3D" id="1.25.40.10">
    <property type="entry name" value="Tetratricopeptide repeat domain"/>
    <property type="match status" value="1"/>
</dbReference>
<dbReference type="EMBL" id="LXFE01004370">
    <property type="protein sequence ID" value="OLL21705.1"/>
    <property type="molecule type" value="Genomic_DNA"/>
</dbReference>
<dbReference type="GO" id="GO:0000122">
    <property type="term" value="P:negative regulation of transcription by RNA polymerase II"/>
    <property type="evidence" value="ECO:0007669"/>
    <property type="project" value="EnsemblFungi"/>
</dbReference>
<dbReference type="GO" id="GO:0031490">
    <property type="term" value="F:chromatin DNA binding"/>
    <property type="evidence" value="ECO:0007669"/>
    <property type="project" value="TreeGrafter"/>
</dbReference>
<evidence type="ECO:0000256" key="2">
    <source>
        <dbReference type="ARBA" id="ARBA00022491"/>
    </source>
</evidence>
<dbReference type="SUPFAM" id="SSF48452">
    <property type="entry name" value="TPR-like"/>
    <property type="match status" value="2"/>
</dbReference>
<keyword evidence="2" id="KW-0678">Repressor</keyword>
<dbReference type="Pfam" id="PF13181">
    <property type="entry name" value="TPR_8"/>
    <property type="match status" value="4"/>
</dbReference>
<dbReference type="GO" id="GO:0000785">
    <property type="term" value="C:chromatin"/>
    <property type="evidence" value="ECO:0007669"/>
    <property type="project" value="EnsemblFungi"/>
</dbReference>
<feature type="compositionally biased region" description="Polar residues" evidence="10">
    <location>
        <begin position="26"/>
        <end position="42"/>
    </location>
</feature>
<feature type="compositionally biased region" description="Acidic residues" evidence="10">
    <location>
        <begin position="723"/>
        <end position="738"/>
    </location>
</feature>
<dbReference type="InterPro" id="IPR019734">
    <property type="entry name" value="TPR_rpt"/>
</dbReference>
<dbReference type="FunFam" id="1.25.40.10:FF:000078">
    <property type="entry name" value="Transcriptional corepressor Cyc8"/>
    <property type="match status" value="1"/>
</dbReference>
<evidence type="ECO:0000256" key="7">
    <source>
        <dbReference type="ARBA" id="ARBA00023242"/>
    </source>
</evidence>
<dbReference type="GO" id="GO:0017053">
    <property type="term" value="C:transcription repressor complex"/>
    <property type="evidence" value="ECO:0007669"/>
    <property type="project" value="UniProtKB-ARBA"/>
</dbReference>
<evidence type="ECO:0000256" key="10">
    <source>
        <dbReference type="SAM" id="MobiDB-lite"/>
    </source>
</evidence>
<keyword evidence="7" id="KW-0539">Nucleus</keyword>
<dbReference type="FunFam" id="1.25.40.10:FF:000403">
    <property type="entry name" value="General transcriptional repressor, putative"/>
    <property type="match status" value="1"/>
</dbReference>
<dbReference type="GO" id="GO:0005634">
    <property type="term" value="C:nucleus"/>
    <property type="evidence" value="ECO:0007669"/>
    <property type="project" value="UniProtKB-SubCell"/>
</dbReference>
<feature type="repeat" description="TPR" evidence="9">
    <location>
        <begin position="312"/>
        <end position="345"/>
    </location>
</feature>
<evidence type="ECO:0000256" key="3">
    <source>
        <dbReference type="ARBA" id="ARBA00022737"/>
    </source>
</evidence>